<feature type="compositionally biased region" description="Polar residues" evidence="1">
    <location>
        <begin position="322"/>
        <end position="335"/>
    </location>
</feature>
<evidence type="ECO:0000313" key="3">
    <source>
        <dbReference type="EMBL" id="KAB1222887.1"/>
    </source>
</evidence>
<feature type="region of interest" description="Disordered" evidence="1">
    <location>
        <begin position="24"/>
        <end position="64"/>
    </location>
</feature>
<feature type="region of interest" description="Disordered" evidence="1">
    <location>
        <begin position="319"/>
        <end position="345"/>
    </location>
</feature>
<sequence length="430" mass="48692">MFFDSGRFNCETVVMKRRRWDSSLIRDPRPPTNARRPRGSFLTLSPRFSRPKSSKWRTSTRSRTATAPITRARGQELRHFGFDSDTLVYGWFWLCSKRKIQCPTFLFEQSSASGRSLGHFLRSGKRRADQPIHASTSRMLRRERLWSNPSEVQDLIYLLLDEWRDGNFRDGKPVNAIVWDKIAANLSIRDISTTQVVNKVHSLRADYKAFCTLKKQTSVGWNHEANTVNAPDAWWDRFLSICKGAKKFKKQGLANFPELNLLFAESTTIGLNAYSSGQGGETEEKVAQVESQNCYRHGPINRVTEEHIASGGVWTDSDGLASINTQSGSRKQGSPSIGGQGKGKAHRSSEELFFGHGVKWIESKNQCHGVSSQFNPTFQTCIDVLEKVDPPLTNEQYGIVFGHLSGHVDNQTGFLSMPPARRNWWAWSCK</sequence>
<dbReference type="Pfam" id="PF12776">
    <property type="entry name" value="Myb_DNA-bind_3"/>
    <property type="match status" value="1"/>
</dbReference>
<evidence type="ECO:0000256" key="1">
    <source>
        <dbReference type="SAM" id="MobiDB-lite"/>
    </source>
</evidence>
<feature type="domain" description="Myb/SANT-like" evidence="2">
    <location>
        <begin position="149"/>
        <end position="238"/>
    </location>
</feature>
<reference evidence="3 4" key="1">
    <citation type="journal article" date="2019" name="Plant Biotechnol. J.">
        <title>The red bayberry genome and genetic basis of sex determination.</title>
        <authorList>
            <person name="Jia H.M."/>
            <person name="Jia H.J."/>
            <person name="Cai Q.L."/>
            <person name="Wang Y."/>
            <person name="Zhao H.B."/>
            <person name="Yang W.F."/>
            <person name="Wang G.Y."/>
            <person name="Li Y.H."/>
            <person name="Zhan D.L."/>
            <person name="Shen Y.T."/>
            <person name="Niu Q.F."/>
            <person name="Chang L."/>
            <person name="Qiu J."/>
            <person name="Zhao L."/>
            <person name="Xie H.B."/>
            <person name="Fu W.Y."/>
            <person name="Jin J."/>
            <person name="Li X.W."/>
            <person name="Jiao Y."/>
            <person name="Zhou C.C."/>
            <person name="Tu T."/>
            <person name="Chai C.Y."/>
            <person name="Gao J.L."/>
            <person name="Fan L.J."/>
            <person name="van de Weg E."/>
            <person name="Wang J.Y."/>
            <person name="Gao Z.S."/>
        </authorList>
    </citation>
    <scope>NUCLEOTIDE SEQUENCE [LARGE SCALE GENOMIC DNA]</scope>
    <source>
        <tissue evidence="3">Leaves</tissue>
    </source>
</reference>
<keyword evidence="4" id="KW-1185">Reference proteome</keyword>
<dbReference type="EMBL" id="RXIC02000020">
    <property type="protein sequence ID" value="KAB1222887.1"/>
    <property type="molecule type" value="Genomic_DNA"/>
</dbReference>
<organism evidence="3 4">
    <name type="scientific">Morella rubra</name>
    <name type="common">Chinese bayberry</name>
    <dbReference type="NCBI Taxonomy" id="262757"/>
    <lineage>
        <taxon>Eukaryota</taxon>
        <taxon>Viridiplantae</taxon>
        <taxon>Streptophyta</taxon>
        <taxon>Embryophyta</taxon>
        <taxon>Tracheophyta</taxon>
        <taxon>Spermatophyta</taxon>
        <taxon>Magnoliopsida</taxon>
        <taxon>eudicotyledons</taxon>
        <taxon>Gunneridae</taxon>
        <taxon>Pentapetalae</taxon>
        <taxon>rosids</taxon>
        <taxon>fabids</taxon>
        <taxon>Fagales</taxon>
        <taxon>Myricaceae</taxon>
        <taxon>Morella</taxon>
    </lineage>
</organism>
<dbReference type="AlphaFoldDB" id="A0A6A1WG93"/>
<proteinExistence type="predicted"/>
<accession>A0A6A1WG93</accession>
<dbReference type="PANTHER" id="PTHR47584:SF14">
    <property type="entry name" value="L10-INTERACTING MYB DOMAIN-CONTAINING PROTEIN-LIKE"/>
    <property type="match status" value="1"/>
</dbReference>
<name>A0A6A1WG93_9ROSI</name>
<dbReference type="PANTHER" id="PTHR47584">
    <property type="match status" value="1"/>
</dbReference>
<protein>
    <recommendedName>
        <fullName evidence="2">Myb/SANT-like domain-containing protein</fullName>
    </recommendedName>
</protein>
<dbReference type="InterPro" id="IPR024752">
    <property type="entry name" value="Myb/SANT-like_dom"/>
</dbReference>
<dbReference type="Proteomes" id="UP000516437">
    <property type="component" value="Chromosome 2"/>
</dbReference>
<gene>
    <name evidence="3" type="ORF">CJ030_MR2G013623</name>
</gene>
<dbReference type="InterPro" id="IPR045026">
    <property type="entry name" value="LIMYB"/>
</dbReference>
<feature type="compositionally biased region" description="Basic residues" evidence="1">
    <location>
        <begin position="49"/>
        <end position="60"/>
    </location>
</feature>
<comment type="caution">
    <text evidence="3">The sequence shown here is derived from an EMBL/GenBank/DDBJ whole genome shotgun (WGS) entry which is preliminary data.</text>
</comment>
<dbReference type="OrthoDB" id="686198at2759"/>
<evidence type="ECO:0000259" key="2">
    <source>
        <dbReference type="Pfam" id="PF12776"/>
    </source>
</evidence>
<evidence type="ECO:0000313" key="4">
    <source>
        <dbReference type="Proteomes" id="UP000516437"/>
    </source>
</evidence>